<dbReference type="Gene3D" id="2.40.50.140">
    <property type="entry name" value="Nucleic acid-binding proteins"/>
    <property type="match status" value="1"/>
</dbReference>
<dbReference type="SMART" id="SM00976">
    <property type="entry name" value="Telo_bind"/>
    <property type="match status" value="1"/>
</dbReference>
<feature type="compositionally biased region" description="Acidic residues" evidence="5">
    <location>
        <begin position="593"/>
        <end position="607"/>
    </location>
</feature>
<feature type="compositionally biased region" description="Acidic residues" evidence="5">
    <location>
        <begin position="629"/>
        <end position="640"/>
    </location>
</feature>
<dbReference type="PANTHER" id="PTHR14513:SF0">
    <property type="entry name" value="PROTECTION OF TELOMERES PROTEIN 1"/>
    <property type="match status" value="1"/>
</dbReference>
<feature type="compositionally biased region" description="Acidic residues" evidence="5">
    <location>
        <begin position="1143"/>
        <end position="1153"/>
    </location>
</feature>
<dbReference type="SUPFAM" id="SSF50249">
    <property type="entry name" value="Nucleic acid-binding proteins"/>
    <property type="match status" value="1"/>
</dbReference>
<dbReference type="GO" id="GO:0000783">
    <property type="term" value="C:nuclear telomere cap complex"/>
    <property type="evidence" value="ECO:0007669"/>
    <property type="project" value="TreeGrafter"/>
</dbReference>
<reference evidence="7" key="1">
    <citation type="submission" date="2021-07" db="EMBL/GenBank/DDBJ databases">
        <authorList>
            <person name="Durling M."/>
        </authorList>
    </citation>
    <scope>NUCLEOTIDE SEQUENCE</scope>
</reference>
<gene>
    <name evidence="7" type="ORF">HYALB_00012084</name>
</gene>
<dbReference type="Proteomes" id="UP000701801">
    <property type="component" value="Unassembled WGS sequence"/>
</dbReference>
<feature type="compositionally biased region" description="Acidic residues" evidence="5">
    <location>
        <begin position="1110"/>
        <end position="1120"/>
    </location>
</feature>
<dbReference type="GO" id="GO:0032210">
    <property type="term" value="P:regulation of telomere maintenance via telomerase"/>
    <property type="evidence" value="ECO:0007669"/>
    <property type="project" value="TreeGrafter"/>
</dbReference>
<sequence>MINLPEIAMESSNSALTLLDNTSHIPIAELSPSIPEPSSKAIKAIVTLTWPYSSATGCVAYALSEPDFRLRRSRGQVRVQFAGSSAKRVAKSSIASGDEVVLCLDGVEWIKDNSTTVSASGRGVEFELRFTERVLLKFRQEEAHEFEIIDIDHPPPESELPINSILPDAVPDFVPVPPVTTNGTSTRDESLIDNGVYSSPAFVKRARTSYGSLFELDPFADEDGTVNGKGRKRTRLSSTWTYASRSPTPESEDSMEVEVVNPPVETPKPVMQDEGCQTIGLEVDDAAESLANFAQQAVNAGGISYAGLQPVLGNVFNPINLNENHIQAPLIQRDFAEQNGNSADDNLSIPQSPKLMPLSSDSLPLVSPLISRGFSMSSFQPTPTVSDPSQTQIMQPPIQADLLNEDETENLYSASPVAKRRESAGPPGFAPNIPEVNMLDPSHAEEGFIDRALSSQQSAMVSPHSHLPSNAPEDSTEIPDDDAFGIAKHQHGQFDLVDLQHDSAPVHSLTEYPDLDGLPQQIPAWASVPKPMGYPDLPGPMETDPSIDHQERHQSTAMSRSQSARSQQSQVVDLTESDGEHDPHGEIDAGNESLEDSDDQFEEDLEDPMAPRYYEGDPNVDEGSLGEGEMTENEYTEDEEGRLVRKYPDENGEELEDEEFSEIGSDDDQHPSGVSRISYPQGYVEEEYDEEEEGGYEDDDESMEDEEPAPPSAPVFIDLLSSDDEDEAPPEQKSTVTPQHIEPNTIDNEAGEESESDIGLVDNENESDADSQSSDKNGVIQGEVEGMIDDIEQESEESESDTEIPGGDVVLQPLSEPSDKHEDAWENAQVVIEEVEHELGSEVGIPVEQISAEIETKSSDKLPTVQVVIEEAREDTGKQSDPAVEIPGDDLSTNSETKSSMGLEASQVQRDVGKDAEQDSKSAPDVESEPDPEQMDLHGPDTIEAEIQEGVENTDPKSSSESGRIETVLGDIQEISEDAEQVSASGSDVDEAESEPEEMDLVPTTTFNENPHDINTEYGAIPHKAGGVDVDIGEVEMDEEDQSGEAADEQLQAESEVQNDKTVMEQVQVEDEVLEDDQTAEIKMTDEAETKENDNIQSLEESNEQASDAEPMEIAEGDVQEESRAPSQETEEKTSSRPASTAGDDEADAMEVQEDTREVSEEIEERLQSGGASSADQDEVDIQESLLREVSEEVMEKPESEAASAAGETDLAEIQEDDEEVEEFVGNMDAEKAASQDADQDADEKDVANITSELDNNGDKVDKNTTTEQYAASPRTRKQKENSRTNRPFGSDGSHDISPKRTRRGRKNVQLSTPDDTQISPTMASADVSFTDSPESQSPQKSKSTTELPPSLDMDEALLDESTVIEKRVQEVEAAAMDEVTLTNESTLIEKIVEEAKAAALEDIAQSPPKDEEPKKSTPKKVAGKTRSKALPEPETTPVPPRRSNRRARSASQSVLPETPTRSVANEPPSTPIEESTAMSVVDQQFSPMKSHDASVELALSSLESPSKQPNPLASPVAQLKLQLQHLRTDYGEFTSLKVVRHHQNAKLDVLAIATTNSPEPKRLKNRSSQVTFNITDPSTAPNGVTEVQVFRQYKDALPVVKAGDGILLRNFKVAPGKNRNVLLSADQNNNTASWAVFRGDEDEPPEIRGPEVEFGDEEKKYVAKLKQWYADLEGNDASAKAKLERANAALDKNSSPAGKSVRR</sequence>
<dbReference type="PANTHER" id="PTHR14513">
    <property type="entry name" value="PROTECTION OF TELOMERES 1"/>
    <property type="match status" value="1"/>
</dbReference>
<feature type="region of interest" description="Disordered" evidence="5">
    <location>
        <begin position="455"/>
        <end position="482"/>
    </location>
</feature>
<feature type="compositionally biased region" description="Basic and acidic residues" evidence="5">
    <location>
        <begin position="578"/>
        <end position="587"/>
    </location>
</feature>
<dbReference type="InterPro" id="IPR011564">
    <property type="entry name" value="Telomer_end-bd_POT1/Cdc13"/>
</dbReference>
<feature type="compositionally biased region" description="Polar residues" evidence="5">
    <location>
        <begin position="891"/>
        <end position="900"/>
    </location>
</feature>
<feature type="region of interest" description="Disordered" evidence="5">
    <location>
        <begin position="1400"/>
        <end position="1475"/>
    </location>
</feature>
<evidence type="ECO:0000313" key="7">
    <source>
        <dbReference type="EMBL" id="CAG8979484.1"/>
    </source>
</evidence>
<feature type="region of interest" description="Disordered" evidence="5">
    <location>
        <begin position="854"/>
        <end position="1359"/>
    </location>
</feature>
<dbReference type="InterPro" id="IPR028389">
    <property type="entry name" value="POT1"/>
</dbReference>
<feature type="compositionally biased region" description="Low complexity" evidence="5">
    <location>
        <begin position="555"/>
        <end position="570"/>
    </location>
</feature>
<feature type="compositionally biased region" description="Basic and acidic residues" evidence="5">
    <location>
        <begin position="911"/>
        <end position="924"/>
    </location>
</feature>
<comment type="caution">
    <text evidence="7">The sequence shown here is derived from an EMBL/GenBank/DDBJ whole genome shotgun (WGS) entry which is preliminary data.</text>
</comment>
<keyword evidence="2" id="KW-0158">Chromosome</keyword>
<evidence type="ECO:0000256" key="5">
    <source>
        <dbReference type="SAM" id="MobiDB-lite"/>
    </source>
</evidence>
<feature type="compositionally biased region" description="Basic and acidic residues" evidence="5">
    <location>
        <begin position="1186"/>
        <end position="1200"/>
    </location>
</feature>
<feature type="region of interest" description="Disordered" evidence="5">
    <location>
        <begin position="508"/>
        <end position="824"/>
    </location>
</feature>
<feature type="compositionally biased region" description="Acidic residues" evidence="5">
    <location>
        <begin position="1031"/>
        <end position="1048"/>
    </location>
</feature>
<feature type="compositionally biased region" description="Acidic residues" evidence="5">
    <location>
        <begin position="786"/>
        <end position="802"/>
    </location>
</feature>
<feature type="compositionally biased region" description="Acidic residues" evidence="5">
    <location>
        <begin position="1068"/>
        <end position="1079"/>
    </location>
</feature>
<keyword evidence="4" id="KW-0238">DNA-binding</keyword>
<evidence type="ECO:0000256" key="3">
    <source>
        <dbReference type="ARBA" id="ARBA00022895"/>
    </source>
</evidence>
<keyword evidence="8" id="KW-1185">Reference proteome</keyword>
<dbReference type="InterPro" id="IPR012340">
    <property type="entry name" value="NA-bd_OB-fold"/>
</dbReference>
<feature type="compositionally biased region" description="Acidic residues" evidence="5">
    <location>
        <begin position="988"/>
        <end position="1000"/>
    </location>
</feature>
<dbReference type="EMBL" id="CAJVRM010000315">
    <property type="protein sequence ID" value="CAG8979484.1"/>
    <property type="molecule type" value="Genomic_DNA"/>
</dbReference>
<accession>A0A9N9Q8Y9</accession>
<proteinExistence type="predicted"/>
<evidence type="ECO:0000256" key="1">
    <source>
        <dbReference type="ARBA" id="ARBA00004574"/>
    </source>
</evidence>
<feature type="compositionally biased region" description="Acidic residues" evidence="5">
    <location>
        <begin position="650"/>
        <end position="666"/>
    </location>
</feature>
<feature type="compositionally biased region" description="Polar residues" evidence="5">
    <location>
        <begin position="1309"/>
        <end position="1332"/>
    </location>
</feature>
<feature type="compositionally biased region" description="Polar residues" evidence="5">
    <location>
        <begin position="1095"/>
        <end position="1106"/>
    </location>
</feature>
<feature type="compositionally biased region" description="Low complexity" evidence="5">
    <location>
        <begin position="1333"/>
        <end position="1347"/>
    </location>
</feature>
<feature type="domain" description="Telomeric single stranded DNA binding POT1/Cdc13" evidence="6">
    <location>
        <begin position="1534"/>
        <end position="1671"/>
    </location>
</feature>
<evidence type="ECO:0000256" key="4">
    <source>
        <dbReference type="ARBA" id="ARBA00023125"/>
    </source>
</evidence>
<feature type="compositionally biased region" description="Acidic residues" evidence="5">
    <location>
        <begin position="1210"/>
        <end position="1223"/>
    </location>
</feature>
<dbReference type="OrthoDB" id="5363079at2759"/>
<dbReference type="Pfam" id="PF02765">
    <property type="entry name" value="POT1"/>
    <property type="match status" value="1"/>
</dbReference>
<evidence type="ECO:0000259" key="6">
    <source>
        <dbReference type="SMART" id="SM00976"/>
    </source>
</evidence>
<dbReference type="GO" id="GO:0098505">
    <property type="term" value="F:G-rich strand telomeric DNA binding"/>
    <property type="evidence" value="ECO:0007669"/>
    <property type="project" value="TreeGrafter"/>
</dbReference>
<dbReference type="GO" id="GO:0010521">
    <property type="term" value="F:telomerase inhibitor activity"/>
    <property type="evidence" value="ECO:0007669"/>
    <property type="project" value="TreeGrafter"/>
</dbReference>
<dbReference type="CDD" id="cd04497">
    <property type="entry name" value="hPOT1_OB1_like"/>
    <property type="match status" value="1"/>
</dbReference>
<dbReference type="GO" id="GO:0016233">
    <property type="term" value="P:telomere capping"/>
    <property type="evidence" value="ECO:0007669"/>
    <property type="project" value="TreeGrafter"/>
</dbReference>
<name>A0A9N9Q8Y9_9HELO</name>
<comment type="subcellular location">
    <subcellularLocation>
        <location evidence="1">Chromosome</location>
        <location evidence="1">Telomere</location>
    </subcellularLocation>
</comment>
<feature type="compositionally biased region" description="Acidic residues" evidence="5">
    <location>
        <begin position="684"/>
        <end position="708"/>
    </location>
</feature>
<organism evidence="7 8">
    <name type="scientific">Hymenoscyphus albidus</name>
    <dbReference type="NCBI Taxonomy" id="595503"/>
    <lineage>
        <taxon>Eukaryota</taxon>
        <taxon>Fungi</taxon>
        <taxon>Dikarya</taxon>
        <taxon>Ascomycota</taxon>
        <taxon>Pezizomycotina</taxon>
        <taxon>Leotiomycetes</taxon>
        <taxon>Helotiales</taxon>
        <taxon>Helotiaceae</taxon>
        <taxon>Hymenoscyphus</taxon>
    </lineage>
</organism>
<feature type="compositionally biased region" description="Basic residues" evidence="5">
    <location>
        <begin position="1417"/>
        <end position="1428"/>
    </location>
</feature>
<evidence type="ECO:0000313" key="8">
    <source>
        <dbReference type="Proteomes" id="UP000701801"/>
    </source>
</evidence>
<feature type="compositionally biased region" description="Basic and acidic residues" evidence="5">
    <location>
        <begin position="1083"/>
        <end position="1094"/>
    </location>
</feature>
<evidence type="ECO:0000256" key="2">
    <source>
        <dbReference type="ARBA" id="ARBA00022454"/>
    </source>
</evidence>
<protein>
    <recommendedName>
        <fullName evidence="6">Telomeric single stranded DNA binding POT1/Cdc13 domain-containing protein</fullName>
    </recommendedName>
</protein>
<keyword evidence="3" id="KW-0779">Telomere</keyword>